<keyword evidence="2" id="KW-0805">Transcription regulation</keyword>
<dbReference type="PANTHER" id="PTHR30419">
    <property type="entry name" value="HTH-TYPE TRANSCRIPTIONAL REGULATOR YBHD"/>
    <property type="match status" value="1"/>
</dbReference>
<accession>A0A4U1L0S7</accession>
<dbReference type="Pfam" id="PF03466">
    <property type="entry name" value="LysR_substrate"/>
    <property type="match status" value="1"/>
</dbReference>
<dbReference type="PROSITE" id="PS50931">
    <property type="entry name" value="HTH_LYSR"/>
    <property type="match status" value="1"/>
</dbReference>
<dbReference type="InterPro" id="IPR050950">
    <property type="entry name" value="HTH-type_LysR_regulators"/>
</dbReference>
<dbReference type="SUPFAM" id="SSF46785">
    <property type="entry name" value="Winged helix' DNA-binding domain"/>
    <property type="match status" value="1"/>
</dbReference>
<dbReference type="AlphaFoldDB" id="A0A4U1L0S7"/>
<reference evidence="6 7" key="1">
    <citation type="submission" date="2019-04" db="EMBL/GenBank/DDBJ databases">
        <authorList>
            <person name="Yang Y."/>
            <person name="Wei D."/>
        </authorList>
    </citation>
    <scope>NUCLEOTIDE SEQUENCE [LARGE SCALE GENOMIC DNA]</scope>
    <source>
        <strain evidence="6 7">L-1-4w-11</strain>
    </source>
</reference>
<sequence length="291" mass="30891">MQLSGLRYLLALDRERHFARAAAACHVTQPSLSAGIAALEQQLGRRLVERDRRFIGLTGEGRAILPWARQVVAAIDGLVQAAQAAPGPLTGELRLGAIPASMPAIGMFATELARLHPQLRLSISSHTSREIAARLAEFALDAGLTYVEHEPPSGVVRVPLYSERMLFVRRATGDAPAAIGWDEALAQPLCLLHQGMQNRRILDANLAAIGHAARPAATADSYVALLALVASGGFATIMPDSYAPLLPAWAQMIAFDVAMPASAIGLIVADRTPLGPMALAALAVGDRLRDR</sequence>
<evidence type="ECO:0000256" key="2">
    <source>
        <dbReference type="ARBA" id="ARBA00023015"/>
    </source>
</evidence>
<proteinExistence type="inferred from homology"/>
<evidence type="ECO:0000313" key="7">
    <source>
        <dbReference type="Proteomes" id="UP000309138"/>
    </source>
</evidence>
<dbReference type="PRINTS" id="PR00039">
    <property type="entry name" value="HTHLYSR"/>
</dbReference>
<dbReference type="GO" id="GO:0005829">
    <property type="term" value="C:cytosol"/>
    <property type="evidence" value="ECO:0007669"/>
    <property type="project" value="TreeGrafter"/>
</dbReference>
<dbReference type="OrthoDB" id="9775392at2"/>
<dbReference type="GO" id="GO:0003700">
    <property type="term" value="F:DNA-binding transcription factor activity"/>
    <property type="evidence" value="ECO:0007669"/>
    <property type="project" value="InterPro"/>
</dbReference>
<dbReference type="InterPro" id="IPR000847">
    <property type="entry name" value="LysR_HTH_N"/>
</dbReference>
<dbReference type="InterPro" id="IPR036388">
    <property type="entry name" value="WH-like_DNA-bd_sf"/>
</dbReference>
<dbReference type="Proteomes" id="UP000309138">
    <property type="component" value="Unassembled WGS sequence"/>
</dbReference>
<dbReference type="InterPro" id="IPR036390">
    <property type="entry name" value="WH_DNA-bd_sf"/>
</dbReference>
<dbReference type="RefSeq" id="WP_136942302.1">
    <property type="nucleotide sequence ID" value="NZ_SWKR01000002.1"/>
</dbReference>
<dbReference type="Pfam" id="PF00126">
    <property type="entry name" value="HTH_1"/>
    <property type="match status" value="1"/>
</dbReference>
<dbReference type="EMBL" id="SWKR01000002">
    <property type="protein sequence ID" value="TKD50361.1"/>
    <property type="molecule type" value="Genomic_DNA"/>
</dbReference>
<dbReference type="Gene3D" id="1.10.10.10">
    <property type="entry name" value="Winged helix-like DNA-binding domain superfamily/Winged helix DNA-binding domain"/>
    <property type="match status" value="1"/>
</dbReference>
<comment type="caution">
    <text evidence="6">The sequence shown here is derived from an EMBL/GenBank/DDBJ whole genome shotgun (WGS) entry which is preliminary data.</text>
</comment>
<dbReference type="PANTHER" id="PTHR30419:SF31">
    <property type="entry name" value="BLR3139 PROTEIN"/>
    <property type="match status" value="1"/>
</dbReference>
<keyword evidence="4" id="KW-0804">Transcription</keyword>
<evidence type="ECO:0000259" key="5">
    <source>
        <dbReference type="PROSITE" id="PS50931"/>
    </source>
</evidence>
<organism evidence="6 7">
    <name type="scientific">Sphingomonas baiyangensis</name>
    <dbReference type="NCBI Taxonomy" id="2572576"/>
    <lineage>
        <taxon>Bacteria</taxon>
        <taxon>Pseudomonadati</taxon>
        <taxon>Pseudomonadota</taxon>
        <taxon>Alphaproteobacteria</taxon>
        <taxon>Sphingomonadales</taxon>
        <taxon>Sphingomonadaceae</taxon>
        <taxon>Sphingomonas</taxon>
    </lineage>
</organism>
<keyword evidence="7" id="KW-1185">Reference proteome</keyword>
<name>A0A4U1L0S7_9SPHN</name>
<evidence type="ECO:0000313" key="6">
    <source>
        <dbReference type="EMBL" id="TKD50361.1"/>
    </source>
</evidence>
<comment type="similarity">
    <text evidence="1">Belongs to the LysR transcriptional regulatory family.</text>
</comment>
<evidence type="ECO:0000256" key="1">
    <source>
        <dbReference type="ARBA" id="ARBA00009437"/>
    </source>
</evidence>
<dbReference type="SUPFAM" id="SSF53850">
    <property type="entry name" value="Periplasmic binding protein-like II"/>
    <property type="match status" value="1"/>
</dbReference>
<evidence type="ECO:0000256" key="4">
    <source>
        <dbReference type="ARBA" id="ARBA00023163"/>
    </source>
</evidence>
<keyword evidence="3" id="KW-0238">DNA-binding</keyword>
<dbReference type="CDD" id="cd05466">
    <property type="entry name" value="PBP2_LTTR_substrate"/>
    <property type="match status" value="1"/>
</dbReference>
<dbReference type="FunFam" id="1.10.10.10:FF:000001">
    <property type="entry name" value="LysR family transcriptional regulator"/>
    <property type="match status" value="1"/>
</dbReference>
<protein>
    <submittedName>
        <fullName evidence="6">LysR family transcriptional regulator</fullName>
    </submittedName>
</protein>
<dbReference type="Gene3D" id="3.40.190.290">
    <property type="match status" value="1"/>
</dbReference>
<evidence type="ECO:0000256" key="3">
    <source>
        <dbReference type="ARBA" id="ARBA00023125"/>
    </source>
</evidence>
<feature type="domain" description="HTH lysR-type" evidence="5">
    <location>
        <begin position="1"/>
        <end position="58"/>
    </location>
</feature>
<gene>
    <name evidence="6" type="ORF">FBR43_05990</name>
</gene>
<dbReference type="InterPro" id="IPR005119">
    <property type="entry name" value="LysR_subst-bd"/>
</dbReference>
<dbReference type="GO" id="GO:0003677">
    <property type="term" value="F:DNA binding"/>
    <property type="evidence" value="ECO:0007669"/>
    <property type="project" value="UniProtKB-KW"/>
</dbReference>